<evidence type="ECO:0000256" key="1">
    <source>
        <dbReference type="ARBA" id="ARBA00023125"/>
    </source>
</evidence>
<accession>A0ABS2FTB9</accession>
<feature type="transmembrane region" description="Helical" evidence="2">
    <location>
        <begin position="114"/>
        <end position="131"/>
    </location>
</feature>
<dbReference type="Pfam" id="PF01381">
    <property type="entry name" value="HTH_3"/>
    <property type="match status" value="1"/>
</dbReference>
<feature type="domain" description="HTH cro/C1-type" evidence="3">
    <location>
        <begin position="7"/>
        <end position="61"/>
    </location>
</feature>
<feature type="transmembrane region" description="Helical" evidence="2">
    <location>
        <begin position="239"/>
        <end position="272"/>
    </location>
</feature>
<dbReference type="PANTHER" id="PTHR46558">
    <property type="entry name" value="TRACRIPTIONAL REGULATORY PROTEIN-RELATED-RELATED"/>
    <property type="match status" value="1"/>
</dbReference>
<dbReference type="InterPro" id="IPR010982">
    <property type="entry name" value="Lambda_DNA-bd_dom_sf"/>
</dbReference>
<feature type="transmembrane region" description="Helical" evidence="2">
    <location>
        <begin position="89"/>
        <end position="108"/>
    </location>
</feature>
<keyword evidence="2" id="KW-1133">Transmembrane helix</keyword>
<dbReference type="Gene3D" id="1.10.260.40">
    <property type="entry name" value="lambda repressor-like DNA-binding domains"/>
    <property type="match status" value="1"/>
</dbReference>
<dbReference type="RefSeq" id="WP_204802140.1">
    <property type="nucleotide sequence ID" value="NZ_JACSNX010000002.1"/>
</dbReference>
<comment type="caution">
    <text evidence="4">The sequence shown here is derived from an EMBL/GenBank/DDBJ whole genome shotgun (WGS) entry which is preliminary data.</text>
</comment>
<evidence type="ECO:0000313" key="4">
    <source>
        <dbReference type="EMBL" id="MBM6850286.1"/>
    </source>
</evidence>
<evidence type="ECO:0000259" key="3">
    <source>
        <dbReference type="PROSITE" id="PS50943"/>
    </source>
</evidence>
<organism evidence="4 5">
    <name type="scientific">Oscillibacter valericigenes</name>
    <dbReference type="NCBI Taxonomy" id="351091"/>
    <lineage>
        <taxon>Bacteria</taxon>
        <taxon>Bacillati</taxon>
        <taxon>Bacillota</taxon>
        <taxon>Clostridia</taxon>
        <taxon>Eubacteriales</taxon>
        <taxon>Oscillospiraceae</taxon>
        <taxon>Oscillibacter</taxon>
    </lineage>
</organism>
<dbReference type="PROSITE" id="PS50943">
    <property type="entry name" value="HTH_CROC1"/>
    <property type="match status" value="1"/>
</dbReference>
<protein>
    <submittedName>
        <fullName evidence="4">Helix-turn-helix transcriptional regulator</fullName>
    </submittedName>
</protein>
<dbReference type="SMART" id="SM00530">
    <property type="entry name" value="HTH_XRE"/>
    <property type="match status" value="1"/>
</dbReference>
<dbReference type="EMBL" id="JACSNX010000002">
    <property type="protein sequence ID" value="MBM6850286.1"/>
    <property type="molecule type" value="Genomic_DNA"/>
</dbReference>
<keyword evidence="2" id="KW-0812">Transmembrane</keyword>
<feature type="transmembrane region" description="Helical" evidence="2">
    <location>
        <begin position="143"/>
        <end position="164"/>
    </location>
</feature>
<feature type="transmembrane region" description="Helical" evidence="2">
    <location>
        <begin position="211"/>
        <end position="233"/>
    </location>
</feature>
<dbReference type="InterPro" id="IPR001387">
    <property type="entry name" value="Cro/C1-type_HTH"/>
</dbReference>
<dbReference type="Proteomes" id="UP000719500">
    <property type="component" value="Unassembled WGS sequence"/>
</dbReference>
<keyword evidence="2" id="KW-0472">Membrane</keyword>
<proteinExistence type="predicted"/>
<dbReference type="CDD" id="cd00093">
    <property type="entry name" value="HTH_XRE"/>
    <property type="match status" value="1"/>
</dbReference>
<dbReference type="PANTHER" id="PTHR46558:SF4">
    <property type="entry name" value="DNA-BIDING PHAGE PROTEIN"/>
    <property type="match status" value="1"/>
</dbReference>
<evidence type="ECO:0000313" key="5">
    <source>
        <dbReference type="Proteomes" id="UP000719500"/>
    </source>
</evidence>
<name>A0ABS2FTB9_9FIRM</name>
<gene>
    <name evidence="4" type="ORF">H9X91_02385</name>
</gene>
<keyword evidence="1" id="KW-0238">DNA-binding</keyword>
<keyword evidence="5" id="KW-1185">Reference proteome</keyword>
<dbReference type="SUPFAM" id="SSF47413">
    <property type="entry name" value="lambda repressor-like DNA-binding domains"/>
    <property type="match status" value="1"/>
</dbReference>
<sequence>MSLGTNISRLRAEHHLSQGDLAEALAVSRQSVSKWETDSSVPDLDKLVKLSQLFGVSLDELVTGAVPQLKAETPPQPVVVSHRMPGRKIAGTILFCMGFLAFLIPTVLGGLLTGVILAVPFLVCGIICFLAQKRPGLWCAWALYLIADIFFHYATGLNWTYIFATFSWEQMGLTSVYVVTAWIQVLVTLALLIATVRSFRKSPFPLTRRNRVILALVWAGFLVSRLPFAYLVLPLGAYVLSIGALMALVSIAQGIVSMILLAIALTLAVRMFAAWRASRR</sequence>
<reference evidence="4 5" key="1">
    <citation type="journal article" date="2021" name="Sci. Rep.">
        <title>The distribution of antibiotic resistance genes in chicken gut microbiota commensals.</title>
        <authorList>
            <person name="Juricova H."/>
            <person name="Matiasovicova J."/>
            <person name="Kubasova T."/>
            <person name="Cejkova D."/>
            <person name="Rychlik I."/>
        </authorList>
    </citation>
    <scope>NUCLEOTIDE SEQUENCE [LARGE SCALE GENOMIC DNA]</scope>
    <source>
        <strain evidence="4 5">An411</strain>
    </source>
</reference>
<feature type="transmembrane region" description="Helical" evidence="2">
    <location>
        <begin position="176"/>
        <end position="199"/>
    </location>
</feature>
<evidence type="ECO:0000256" key="2">
    <source>
        <dbReference type="SAM" id="Phobius"/>
    </source>
</evidence>